<evidence type="ECO:0000313" key="1">
    <source>
        <dbReference type="EMBL" id="SSY81081.1"/>
    </source>
</evidence>
<name>A0A376BW65_9NEIS</name>
<reference evidence="1 2" key="1">
    <citation type="submission" date="2018-06" db="EMBL/GenBank/DDBJ databases">
        <authorList>
            <consortium name="Pathogen Informatics"/>
            <person name="Doyle S."/>
        </authorList>
    </citation>
    <scope>NUCLEOTIDE SEQUENCE [LARGE SCALE GENOMIC DNA]</scope>
    <source>
        <strain evidence="1 2">NCTC10283</strain>
    </source>
</reference>
<dbReference type="STRING" id="1120980.GCA_000745955_02394"/>
<dbReference type="Proteomes" id="UP000254209">
    <property type="component" value="Unassembled WGS sequence"/>
</dbReference>
<organism evidence="1 2">
    <name type="scientific">Alysiella crassa</name>
    <dbReference type="NCBI Taxonomy" id="153491"/>
    <lineage>
        <taxon>Bacteria</taxon>
        <taxon>Pseudomonadati</taxon>
        <taxon>Pseudomonadota</taxon>
        <taxon>Betaproteobacteria</taxon>
        <taxon>Neisseriales</taxon>
        <taxon>Neisseriaceae</taxon>
        <taxon>Alysiella</taxon>
    </lineage>
</organism>
<sequence>MKLRPILFSTPMVQAILRGQKTQTRRIVKPQPTGGLRTSPFTQTGYEDKHGYPLKPCPYGYEGDQLWVRETYTKTENGILYKADNPRIEGIKWKSPIFMPRQYSRIILNIKEIRVQRLEQISRDDAHDEGFNCRADFFALFHKLNPDAPENPFVWVIHFN</sequence>
<dbReference type="AlphaFoldDB" id="A0A376BW65"/>
<accession>A0A376BW65</accession>
<protein>
    <recommendedName>
        <fullName evidence="3">ASCH domain</fullName>
    </recommendedName>
</protein>
<proteinExistence type="predicted"/>
<dbReference type="EMBL" id="UFSO01000003">
    <property type="protein sequence ID" value="SSY81081.1"/>
    <property type="molecule type" value="Genomic_DNA"/>
</dbReference>
<dbReference type="RefSeq" id="WP_051968620.1">
    <property type="nucleotide sequence ID" value="NZ_CP091519.2"/>
</dbReference>
<keyword evidence="2" id="KW-1185">Reference proteome</keyword>
<gene>
    <name evidence="1" type="ORF">NCTC10283_02646</name>
</gene>
<dbReference type="OrthoDB" id="72471at2"/>
<evidence type="ECO:0008006" key="3">
    <source>
        <dbReference type="Google" id="ProtNLM"/>
    </source>
</evidence>
<evidence type="ECO:0000313" key="2">
    <source>
        <dbReference type="Proteomes" id="UP000254209"/>
    </source>
</evidence>